<dbReference type="PROSITE" id="PS51904">
    <property type="entry name" value="GLYCOSYL_HYDROL_F25_2"/>
    <property type="match status" value="1"/>
</dbReference>
<evidence type="ECO:0000259" key="3">
    <source>
        <dbReference type="Pfam" id="PF19087"/>
    </source>
</evidence>
<evidence type="ECO:0000256" key="1">
    <source>
        <dbReference type="ARBA" id="ARBA00010646"/>
    </source>
</evidence>
<protein>
    <submittedName>
        <fullName evidence="4">GH25 family lysozyme</fullName>
    </submittedName>
</protein>
<dbReference type="PANTHER" id="PTHR34135:SF1">
    <property type="entry name" value="GLYCOSYL HYDROLASE FAMILY 25"/>
    <property type="match status" value="1"/>
</dbReference>
<dbReference type="InterPro" id="IPR017853">
    <property type="entry name" value="GH"/>
</dbReference>
<dbReference type="RefSeq" id="WP_308703819.1">
    <property type="nucleotide sequence ID" value="NZ_JAVCWF010000001.1"/>
</dbReference>
<dbReference type="Pfam" id="PF19087">
    <property type="entry name" value="DUF5776"/>
    <property type="match status" value="1"/>
</dbReference>
<keyword evidence="2" id="KW-0732">Signal</keyword>
<organism evidence="4 5">
    <name type="scientific">Lactiplantibacillus brownii</name>
    <dbReference type="NCBI Taxonomy" id="3069269"/>
    <lineage>
        <taxon>Bacteria</taxon>
        <taxon>Bacillati</taxon>
        <taxon>Bacillota</taxon>
        <taxon>Bacilli</taxon>
        <taxon>Lactobacillales</taxon>
        <taxon>Lactobacillaceae</taxon>
        <taxon>Lactiplantibacillus</taxon>
    </lineage>
</organism>
<gene>
    <name evidence="4" type="ORF">RA086_10935</name>
</gene>
<dbReference type="Pfam" id="PF01183">
    <property type="entry name" value="Glyco_hydro_25"/>
    <property type="match status" value="1"/>
</dbReference>
<feature type="signal peptide" evidence="2">
    <location>
        <begin position="1"/>
        <end position="28"/>
    </location>
</feature>
<reference evidence="4 5" key="1">
    <citation type="journal article" date="2023" name="Int. J. Syst. Evol. Microbiol.">
        <title>Lactiplantibacillus brownii sp. nov., a novel psychrotolerant species isolated from sauerkraut.</title>
        <authorList>
            <person name="Heng Y.C."/>
            <person name="Silvaraju S."/>
            <person name="Lee J.K.Y."/>
            <person name="Kittelmann S."/>
        </authorList>
    </citation>
    <scope>NUCLEOTIDE SEQUENCE [LARGE SCALE GENOMIC DNA]</scope>
    <source>
        <strain evidence="4 5">WILCCON 0030</strain>
    </source>
</reference>
<dbReference type="PANTHER" id="PTHR34135">
    <property type="entry name" value="LYSOZYME"/>
    <property type="match status" value="1"/>
</dbReference>
<feature type="chain" id="PRO_5046824666" evidence="2">
    <location>
        <begin position="29"/>
        <end position="520"/>
    </location>
</feature>
<feature type="domain" description="DUF5776" evidence="3">
    <location>
        <begin position="448"/>
        <end position="518"/>
    </location>
</feature>
<proteinExistence type="inferred from homology"/>
<dbReference type="Gene3D" id="3.20.20.80">
    <property type="entry name" value="Glycosidases"/>
    <property type="match status" value="1"/>
</dbReference>
<dbReference type="Proteomes" id="UP001227831">
    <property type="component" value="Unassembled WGS sequence"/>
</dbReference>
<dbReference type="SUPFAM" id="SSF51445">
    <property type="entry name" value="(Trans)glycosidases"/>
    <property type="match status" value="1"/>
</dbReference>
<evidence type="ECO:0000313" key="5">
    <source>
        <dbReference type="Proteomes" id="UP001227831"/>
    </source>
</evidence>
<comment type="similarity">
    <text evidence="1">Belongs to the glycosyl hydrolase 25 family.</text>
</comment>
<dbReference type="InterPro" id="IPR002053">
    <property type="entry name" value="Glyco_hydro_25"/>
</dbReference>
<dbReference type="InterPro" id="IPR044081">
    <property type="entry name" value="DUF5776"/>
</dbReference>
<sequence length="520" mass="58658">MKHSAWGLKLLMGFIAMLCLAVPLHAQAEALAIPDISEWQGRLTATQVEAMKPRVSFVINRRQYGSNYIDKDAANNTALYVKYGIPFGEYDFSLFTNAASAREEARLFYARSNKQARFYVLDFEVDTVTSGTTNAAVAAWVQQMRALTHKKLIFYSYQSFATTYASSSRFLFDAQWIADATATPPRIPYDLWQYTDHFYMAGLNEYVDNSRVATWVHPVSWWLATGQPAPASVSQPKRPVAVKKPVPAKKVAVVKQPQPAVKKKPVAKKAVPVKKKPVTKKVSVVRKTTPPVKRVVAKPVTQNVKRQPIRWVTSDYQVGQVVALSSTARTYYGNRTKIRPSAKYRLLRVTAVKSIKADRSRQAIYLATLHQWVLSQDVTGYWAGQHGAYTATRSLQFYRDSHLRRATGRRLVAGKQINARLITVGATTVLKTSAGYLTANVTAVTPAYYERMPAQRWVRAKVGLQQYSYSTFTRHDLSRTRIRRNSRIPVKRLGERADGSRYFVTPNGRYITADKQSVTV</sequence>
<accession>A0ABU1AAW7</accession>
<comment type="caution">
    <text evidence="4">The sequence shown here is derived from an EMBL/GenBank/DDBJ whole genome shotgun (WGS) entry which is preliminary data.</text>
</comment>
<keyword evidence="5" id="KW-1185">Reference proteome</keyword>
<name>A0ABU1AAW7_9LACO</name>
<evidence type="ECO:0000256" key="2">
    <source>
        <dbReference type="SAM" id="SignalP"/>
    </source>
</evidence>
<evidence type="ECO:0000313" key="4">
    <source>
        <dbReference type="EMBL" id="MDQ7938121.1"/>
    </source>
</evidence>
<dbReference type="EMBL" id="JAVCWF010000001">
    <property type="protein sequence ID" value="MDQ7938121.1"/>
    <property type="molecule type" value="Genomic_DNA"/>
</dbReference>